<dbReference type="SUPFAM" id="SSF50494">
    <property type="entry name" value="Trypsin-like serine proteases"/>
    <property type="match status" value="1"/>
</dbReference>
<keyword evidence="2 5" id="KW-0812">Transmembrane</keyword>
<feature type="transmembrane region" description="Helical" evidence="5">
    <location>
        <begin position="6"/>
        <end position="23"/>
    </location>
</feature>
<dbReference type="GO" id="GO:0009403">
    <property type="term" value="P:toxin biosynthetic process"/>
    <property type="evidence" value="ECO:0007669"/>
    <property type="project" value="InterPro"/>
</dbReference>
<feature type="transmembrane region" description="Helical" evidence="5">
    <location>
        <begin position="58"/>
        <end position="87"/>
    </location>
</feature>
<evidence type="ECO:0000256" key="2">
    <source>
        <dbReference type="ARBA" id="ARBA00022692"/>
    </source>
</evidence>
<feature type="transmembrane region" description="Helical" evidence="5">
    <location>
        <begin position="99"/>
        <end position="119"/>
    </location>
</feature>
<dbReference type="GO" id="GO:0016020">
    <property type="term" value="C:membrane"/>
    <property type="evidence" value="ECO:0007669"/>
    <property type="project" value="UniProtKB-SubCell"/>
</dbReference>
<dbReference type="RefSeq" id="WP_185175155.1">
    <property type="nucleotide sequence ID" value="NZ_CP059404.1"/>
</dbReference>
<dbReference type="PANTHER" id="PTHR43019:SF23">
    <property type="entry name" value="PROTEASE DO-LIKE 5, CHLOROPLASTIC"/>
    <property type="match status" value="1"/>
</dbReference>
<keyword evidence="3 5" id="KW-1133">Transmembrane helix</keyword>
<accession>A0A7G7CME9</accession>
<dbReference type="InterPro" id="IPR009003">
    <property type="entry name" value="Peptidase_S1_PA"/>
</dbReference>
<dbReference type="NCBIfam" id="NF033740">
    <property type="entry name" value="MarP_fam_protase"/>
    <property type="match status" value="1"/>
</dbReference>
<dbReference type="PANTHER" id="PTHR43019">
    <property type="entry name" value="SERINE ENDOPROTEASE DEGS"/>
    <property type="match status" value="1"/>
</dbReference>
<dbReference type="GO" id="GO:0008233">
    <property type="term" value="F:peptidase activity"/>
    <property type="evidence" value="ECO:0007669"/>
    <property type="project" value="UniProtKB-KW"/>
</dbReference>
<evidence type="ECO:0000313" key="7">
    <source>
        <dbReference type="Proteomes" id="UP000515743"/>
    </source>
</evidence>
<keyword evidence="6" id="KW-0645">Protease</keyword>
<feature type="transmembrane region" description="Helical" evidence="5">
    <location>
        <begin position="30"/>
        <end position="52"/>
    </location>
</feature>
<keyword evidence="6" id="KW-0378">Hydrolase</keyword>
<protein>
    <submittedName>
        <fullName evidence="6">MarP family serine protease</fullName>
    </submittedName>
</protein>
<dbReference type="Pfam" id="PF13365">
    <property type="entry name" value="Trypsin_2"/>
    <property type="match status" value="1"/>
</dbReference>
<evidence type="ECO:0000256" key="3">
    <source>
        <dbReference type="ARBA" id="ARBA00022989"/>
    </source>
</evidence>
<reference evidence="6 7" key="1">
    <citation type="submission" date="2020-07" db="EMBL/GenBank/DDBJ databases">
        <title>Complete genome and description of Corynebacterium incognita strain Marseille-Q3630 sp. nov.</title>
        <authorList>
            <person name="Boxberger M."/>
        </authorList>
    </citation>
    <scope>NUCLEOTIDE SEQUENCE [LARGE SCALE GENOMIC DNA]</scope>
    <source>
        <strain evidence="6 7">Marseille-Q3630</strain>
    </source>
</reference>
<dbReference type="InterPro" id="IPR043504">
    <property type="entry name" value="Peptidase_S1_PA_chymotrypsin"/>
</dbReference>
<gene>
    <name evidence="6" type="ORF">H0194_06615</name>
</gene>
<proteinExistence type="predicted"/>
<dbReference type="KEGG" id="cik:H0194_06615"/>
<sequence length="398" mass="41939">MTSSLVVDGLILLIVALGLWTGWRQGAIASILSVVGILAGLIIGMVTAPLLMRLTEDVAIRFILAVAVLVLFVGLGQMAGSAVGASLRDRMKQRDSQRVDSVLGAIFQTISTLLVVWLVSIPLASGLPGEAGRGLRGSEILSRLNSMAPPALADLPTGIAAQLTESGLPPLVAPFDGTQAAAEVDAPAEDVADKEMLDRVRPSVIHVLGDADGCRRRLMGSGFVADKDYVFTNAHVVAGTDKVYLDTVLGMKSAKVVYYNPDVDIAVLHSPDLNLPALPWAERTAETGDDAIVMGFPNSGPFRATPVRIRERLIIAGPDIYAKGRVEREAYPVRGSIRQGNSGGPMMNPEGDVLGLVFGASVDETETGYALTAAEVKKHVGDYTSLTEKVDTGKCVAT</sequence>
<name>A0A7G7CME9_9CORY</name>
<organism evidence="6 7">
    <name type="scientific">Corynebacterium incognita</name>
    <dbReference type="NCBI Taxonomy" id="2754725"/>
    <lineage>
        <taxon>Bacteria</taxon>
        <taxon>Bacillati</taxon>
        <taxon>Actinomycetota</taxon>
        <taxon>Actinomycetes</taxon>
        <taxon>Mycobacteriales</taxon>
        <taxon>Corynebacteriaceae</taxon>
        <taxon>Corynebacterium</taxon>
    </lineage>
</organism>
<dbReference type="AlphaFoldDB" id="A0A7G7CME9"/>
<dbReference type="InterPro" id="IPR047680">
    <property type="entry name" value="MarP-like"/>
</dbReference>
<comment type="subcellular location">
    <subcellularLocation>
        <location evidence="1">Membrane</location>
        <topology evidence="1">Multi-pass membrane protein</topology>
    </subcellularLocation>
</comment>
<evidence type="ECO:0000313" key="6">
    <source>
        <dbReference type="EMBL" id="QNE88765.1"/>
    </source>
</evidence>
<dbReference type="GO" id="GO:0006508">
    <property type="term" value="P:proteolysis"/>
    <property type="evidence" value="ECO:0007669"/>
    <property type="project" value="UniProtKB-KW"/>
</dbReference>
<evidence type="ECO:0000256" key="5">
    <source>
        <dbReference type="SAM" id="Phobius"/>
    </source>
</evidence>
<dbReference type="Gene3D" id="2.40.10.10">
    <property type="entry name" value="Trypsin-like serine proteases"/>
    <property type="match status" value="2"/>
</dbReference>
<keyword evidence="7" id="KW-1185">Reference proteome</keyword>
<dbReference type="Pfam" id="PF02674">
    <property type="entry name" value="Colicin_V"/>
    <property type="match status" value="1"/>
</dbReference>
<dbReference type="Proteomes" id="UP000515743">
    <property type="component" value="Chromosome"/>
</dbReference>
<dbReference type="InterPro" id="IPR003825">
    <property type="entry name" value="Colicin-V_CvpA"/>
</dbReference>
<keyword evidence="4 5" id="KW-0472">Membrane</keyword>
<evidence type="ECO:0000256" key="4">
    <source>
        <dbReference type="ARBA" id="ARBA00023136"/>
    </source>
</evidence>
<evidence type="ECO:0000256" key="1">
    <source>
        <dbReference type="ARBA" id="ARBA00004141"/>
    </source>
</evidence>
<dbReference type="EMBL" id="CP059404">
    <property type="protein sequence ID" value="QNE88765.1"/>
    <property type="molecule type" value="Genomic_DNA"/>
</dbReference>